<dbReference type="AlphaFoldDB" id="A0A010RFG4"/>
<evidence type="ECO:0000313" key="1">
    <source>
        <dbReference type="EMBL" id="EXF76514.1"/>
    </source>
</evidence>
<dbReference type="HOGENOM" id="CLU_1396196_0_0_1"/>
<keyword evidence="2" id="KW-1185">Reference proteome</keyword>
<proteinExistence type="predicted"/>
<name>A0A010RFG4_9PEZI</name>
<accession>A0A010RFG4</accession>
<sequence length="195" mass="20858">MVPVLVRLVALDDNVLSALLAKAETEVRVVEIVVLEKGGSLVVITVVDEESPSLDVSDKVVAVVPLLVGPLIVVPEEGLAVRLAVEVGLGKISPLVVEDVRFNVELEVVVSVVLRSALMELSVAVMMLLPDEEKVIASMLWPSLELGEGDGVERFENKVEEEESEDDNDVGNKVEEVAAEDDGELVAVEVVLDDA</sequence>
<dbReference type="Proteomes" id="UP000020467">
    <property type="component" value="Unassembled WGS sequence"/>
</dbReference>
<evidence type="ECO:0000313" key="2">
    <source>
        <dbReference type="Proteomes" id="UP000020467"/>
    </source>
</evidence>
<dbReference type="EMBL" id="JARH01000834">
    <property type="protein sequence ID" value="EXF76514.1"/>
    <property type="molecule type" value="Genomic_DNA"/>
</dbReference>
<protein>
    <submittedName>
        <fullName evidence="1">Uncharacterized protein</fullName>
    </submittedName>
</protein>
<organism evidence="1 2">
    <name type="scientific">Colletotrichum fioriniae PJ7</name>
    <dbReference type="NCBI Taxonomy" id="1445577"/>
    <lineage>
        <taxon>Eukaryota</taxon>
        <taxon>Fungi</taxon>
        <taxon>Dikarya</taxon>
        <taxon>Ascomycota</taxon>
        <taxon>Pezizomycotina</taxon>
        <taxon>Sordariomycetes</taxon>
        <taxon>Hypocreomycetidae</taxon>
        <taxon>Glomerellales</taxon>
        <taxon>Glomerellaceae</taxon>
        <taxon>Colletotrichum</taxon>
        <taxon>Colletotrichum acutatum species complex</taxon>
    </lineage>
</organism>
<comment type="caution">
    <text evidence="1">The sequence shown here is derived from an EMBL/GenBank/DDBJ whole genome shotgun (WGS) entry which is preliminary data.</text>
</comment>
<gene>
    <name evidence="1" type="ORF">CFIO01_06438</name>
</gene>
<reference evidence="1 2" key="1">
    <citation type="submission" date="2014-02" db="EMBL/GenBank/DDBJ databases">
        <title>The genome sequence of Colletotrichum fioriniae PJ7.</title>
        <authorList>
            <person name="Baroncelli R."/>
            <person name="Thon M.R."/>
        </authorList>
    </citation>
    <scope>NUCLEOTIDE SEQUENCE [LARGE SCALE GENOMIC DNA]</scope>
    <source>
        <strain evidence="1 2">PJ7</strain>
    </source>
</reference>
<dbReference type="KEGG" id="cfj:CFIO01_06438"/>